<keyword evidence="4" id="KW-1185">Reference proteome</keyword>
<dbReference type="InterPro" id="IPR051063">
    <property type="entry name" value="PDI"/>
</dbReference>
<gene>
    <name evidence="3" type="ORF">GSBLH_T00006945001</name>
</gene>
<evidence type="ECO:0000256" key="1">
    <source>
        <dbReference type="ARBA" id="ARBA00006347"/>
    </source>
</evidence>
<dbReference type="InterPro" id="IPR017937">
    <property type="entry name" value="Thioredoxin_CS"/>
</dbReference>
<evidence type="ECO:0000313" key="4">
    <source>
        <dbReference type="Proteomes" id="UP000008312"/>
    </source>
</evidence>
<dbReference type="InParanoid" id="D8LV42"/>
<comment type="similarity">
    <text evidence="1">Belongs to the protein disulfide isomerase family.</text>
</comment>
<dbReference type="Pfam" id="PF13848">
    <property type="entry name" value="Thioredoxin_6"/>
    <property type="match status" value="1"/>
</dbReference>
<dbReference type="GO" id="GO:0003756">
    <property type="term" value="F:protein disulfide isomerase activity"/>
    <property type="evidence" value="ECO:0007669"/>
    <property type="project" value="TreeGrafter"/>
</dbReference>
<proteinExistence type="inferred from homology"/>
<dbReference type="EMBL" id="FN668638">
    <property type="protein sequence ID" value="CBK19681.2"/>
    <property type="molecule type" value="Genomic_DNA"/>
</dbReference>
<evidence type="ECO:0000313" key="3">
    <source>
        <dbReference type="EMBL" id="CBK19681.2"/>
    </source>
</evidence>
<dbReference type="SUPFAM" id="SSF52833">
    <property type="entry name" value="Thioredoxin-like"/>
    <property type="match status" value="2"/>
</dbReference>
<accession>D8LV42</accession>
<dbReference type="InterPro" id="IPR036249">
    <property type="entry name" value="Thioredoxin-like_sf"/>
</dbReference>
<evidence type="ECO:0000259" key="2">
    <source>
        <dbReference type="PROSITE" id="PS51352"/>
    </source>
</evidence>
<name>D8LV42_BLAHO</name>
<dbReference type="PROSITE" id="PS51352">
    <property type="entry name" value="THIOREDOXIN_2"/>
    <property type="match status" value="1"/>
</dbReference>
<dbReference type="CDD" id="cd02961">
    <property type="entry name" value="PDI_a_family"/>
    <property type="match status" value="1"/>
</dbReference>
<dbReference type="CDD" id="cd02981">
    <property type="entry name" value="PDI_b_family"/>
    <property type="match status" value="1"/>
</dbReference>
<dbReference type="Pfam" id="PF00085">
    <property type="entry name" value="Thioredoxin"/>
    <property type="match status" value="1"/>
</dbReference>
<dbReference type="AlphaFoldDB" id="D8LV42"/>
<dbReference type="InterPro" id="IPR013766">
    <property type="entry name" value="Thioredoxin_domain"/>
</dbReference>
<dbReference type="OrthoDB" id="2121326at2759"/>
<dbReference type="RefSeq" id="XP_012893729.1">
    <property type="nucleotide sequence ID" value="XM_013038275.1"/>
</dbReference>
<dbReference type="GO" id="GO:0005783">
    <property type="term" value="C:endoplasmic reticulum"/>
    <property type="evidence" value="ECO:0007669"/>
    <property type="project" value="TreeGrafter"/>
</dbReference>
<protein>
    <recommendedName>
        <fullName evidence="2">Thioredoxin domain-containing protein</fullName>
    </recommendedName>
</protein>
<feature type="domain" description="Thioredoxin" evidence="2">
    <location>
        <begin position="1"/>
        <end position="134"/>
    </location>
</feature>
<dbReference type="Gene3D" id="3.40.30.10">
    <property type="entry name" value="Glutaredoxin"/>
    <property type="match status" value="2"/>
</dbReference>
<dbReference type="OMA" id="HAENEAC"/>
<dbReference type="PANTHER" id="PTHR45672">
    <property type="entry name" value="PROTEIN DISULFIDE-ISOMERASE C17H9.14C-RELATED"/>
    <property type="match status" value="1"/>
</dbReference>
<dbReference type="Proteomes" id="UP000008312">
    <property type="component" value="Unassembled WGS sequence"/>
</dbReference>
<dbReference type="GO" id="GO:0006457">
    <property type="term" value="P:protein folding"/>
    <property type="evidence" value="ECO:0007669"/>
    <property type="project" value="TreeGrafter"/>
</dbReference>
<sequence length="382" mass="43660">MHFPIFSATCSDYWHPMRPQDLVVSEKCSVKLTDENFKSVIESNDYVFVFFYSATCPACRRFDPIWEETSCEYDGKKVVFAHLEGNENQGIINAYRVSHTPTLALFHRDMATPIKFNGRQYKESLLFFVKQQSGDPNPGSPAAHFTDALEALRFSFWRGTVDNHLEPSLNGFFPTTDSAEYRAFTQAVIALDGLVRCAEIISDTIQEEYNLPAGEPAIVLYRDYDERKSVYEGPWDAKAIEEWARIREHPSVGFADEQHLMQYHRKEGILVHMLVDKESVGGDWNAFQDFVFQEMAVPIFSNGIMKRGTFTIIFSDGEENKKWLKTMAPRGDSLPVALLIDFKTKYQYQPRKPLSMDTIASDIVAFVNDYSLGLATPLEDEL</sequence>
<reference evidence="3" key="1">
    <citation type="submission" date="2010-02" db="EMBL/GenBank/DDBJ databases">
        <title>Sequencing and annotation of the Blastocystis hominis genome.</title>
        <authorList>
            <person name="Wincker P."/>
        </authorList>
    </citation>
    <scope>NUCLEOTIDE SEQUENCE</scope>
    <source>
        <strain evidence="3">Singapore isolate B</strain>
    </source>
</reference>
<organism evidence="3">
    <name type="scientific">Blastocystis hominis</name>
    <dbReference type="NCBI Taxonomy" id="12968"/>
    <lineage>
        <taxon>Eukaryota</taxon>
        <taxon>Sar</taxon>
        <taxon>Stramenopiles</taxon>
        <taxon>Bigyra</taxon>
        <taxon>Opalozoa</taxon>
        <taxon>Opalinata</taxon>
        <taxon>Blastocystidae</taxon>
        <taxon>Blastocystis</taxon>
    </lineage>
</organism>
<dbReference type="PROSITE" id="PS00194">
    <property type="entry name" value="THIOREDOXIN_1"/>
    <property type="match status" value="1"/>
</dbReference>
<dbReference type="GeneID" id="24923069"/>